<organism evidence="5 6">
    <name type="scientific">Magnusiomyces paraingens</name>
    <dbReference type="NCBI Taxonomy" id="2606893"/>
    <lineage>
        <taxon>Eukaryota</taxon>
        <taxon>Fungi</taxon>
        <taxon>Dikarya</taxon>
        <taxon>Ascomycota</taxon>
        <taxon>Saccharomycotina</taxon>
        <taxon>Dipodascomycetes</taxon>
        <taxon>Dipodascales</taxon>
        <taxon>Dipodascaceae</taxon>
        <taxon>Magnusiomyces</taxon>
    </lineage>
</organism>
<dbReference type="Pfam" id="PF00886">
    <property type="entry name" value="Ribosomal_S16"/>
    <property type="match status" value="1"/>
</dbReference>
<dbReference type="Proteomes" id="UP000398389">
    <property type="component" value="Unassembled WGS sequence"/>
</dbReference>
<dbReference type="PANTHER" id="PTHR12919:SF20">
    <property type="entry name" value="SMALL RIBOSOMAL SUBUNIT PROTEIN BS16M"/>
    <property type="match status" value="1"/>
</dbReference>
<dbReference type="PANTHER" id="PTHR12919">
    <property type="entry name" value="30S RIBOSOMAL PROTEIN S16"/>
    <property type="match status" value="1"/>
</dbReference>
<dbReference type="GO" id="GO:0032543">
    <property type="term" value="P:mitochondrial translation"/>
    <property type="evidence" value="ECO:0007669"/>
    <property type="project" value="TreeGrafter"/>
</dbReference>
<dbReference type="PROSITE" id="PS00732">
    <property type="entry name" value="RIBOSOMAL_S16"/>
    <property type="match status" value="1"/>
</dbReference>
<keyword evidence="2" id="KW-0689">Ribosomal protein</keyword>
<evidence type="ECO:0000313" key="5">
    <source>
        <dbReference type="EMBL" id="VVT58030.1"/>
    </source>
</evidence>
<feature type="region of interest" description="Disordered" evidence="4">
    <location>
        <begin position="98"/>
        <end position="122"/>
    </location>
</feature>
<dbReference type="RefSeq" id="XP_031856607.1">
    <property type="nucleotide sequence ID" value="XM_032000716.1"/>
</dbReference>
<accession>A0A5E8C4S0</accession>
<dbReference type="EMBL" id="CABVLU010000005">
    <property type="protein sequence ID" value="VVT58030.1"/>
    <property type="molecule type" value="Genomic_DNA"/>
</dbReference>
<dbReference type="OrthoDB" id="407221at2759"/>
<dbReference type="GeneID" id="43584816"/>
<comment type="similarity">
    <text evidence="1">Belongs to the bacterial ribosomal protein bS16 family.</text>
</comment>
<dbReference type="FunFam" id="3.30.1320.10:FF:000013">
    <property type="entry name" value="Mitochondrial ribosomal protein"/>
    <property type="match status" value="1"/>
</dbReference>
<name>A0A5E8C4S0_9ASCO</name>
<evidence type="ECO:0000256" key="2">
    <source>
        <dbReference type="ARBA" id="ARBA00022980"/>
    </source>
</evidence>
<dbReference type="InterPro" id="IPR020592">
    <property type="entry name" value="Ribosomal_bS16_CS"/>
</dbReference>
<dbReference type="AlphaFoldDB" id="A0A5E8C4S0"/>
<proteinExistence type="inferred from homology"/>
<evidence type="ECO:0000256" key="1">
    <source>
        <dbReference type="ARBA" id="ARBA00006668"/>
    </source>
</evidence>
<gene>
    <name evidence="5" type="ORF">SAPINGB_P006002</name>
</gene>
<dbReference type="NCBIfam" id="TIGR00002">
    <property type="entry name" value="S16"/>
    <property type="match status" value="1"/>
</dbReference>
<evidence type="ECO:0008006" key="7">
    <source>
        <dbReference type="Google" id="ProtNLM"/>
    </source>
</evidence>
<sequence length="122" mass="13743">MKGSVRIRLARFGRKFQPVYNIVVARARSGRNKLPIEVIGTYNPIPAPLTVEQRENGLRPVKEIHLDTDRSKYWLGVGAQPTEPVARLFRKLGLLSPVWPSPARGPKIPTRETASESRFADE</sequence>
<evidence type="ECO:0000256" key="3">
    <source>
        <dbReference type="ARBA" id="ARBA00023274"/>
    </source>
</evidence>
<dbReference type="HAMAP" id="MF_00385">
    <property type="entry name" value="Ribosomal_bS16"/>
    <property type="match status" value="1"/>
</dbReference>
<keyword evidence="3" id="KW-0687">Ribonucleoprotein</keyword>
<dbReference type="InterPro" id="IPR000307">
    <property type="entry name" value="Ribosomal_bS16"/>
</dbReference>
<dbReference type="InterPro" id="IPR023803">
    <property type="entry name" value="Ribosomal_bS16_dom_sf"/>
</dbReference>
<evidence type="ECO:0000313" key="6">
    <source>
        <dbReference type="Proteomes" id="UP000398389"/>
    </source>
</evidence>
<dbReference type="Gene3D" id="3.30.1320.10">
    <property type="match status" value="1"/>
</dbReference>
<dbReference type="GO" id="GO:0005763">
    <property type="term" value="C:mitochondrial small ribosomal subunit"/>
    <property type="evidence" value="ECO:0007669"/>
    <property type="project" value="TreeGrafter"/>
</dbReference>
<reference evidence="5 6" key="1">
    <citation type="submission" date="2019-09" db="EMBL/GenBank/DDBJ databases">
        <authorList>
            <person name="Brejova B."/>
        </authorList>
    </citation>
    <scope>NUCLEOTIDE SEQUENCE [LARGE SCALE GENOMIC DNA]</scope>
</reference>
<protein>
    <recommendedName>
        <fullName evidence="7">Ribosomal protein S16</fullName>
    </recommendedName>
</protein>
<feature type="compositionally biased region" description="Basic and acidic residues" evidence="4">
    <location>
        <begin position="109"/>
        <end position="122"/>
    </location>
</feature>
<dbReference type="SUPFAM" id="SSF54565">
    <property type="entry name" value="Ribosomal protein S16"/>
    <property type="match status" value="1"/>
</dbReference>
<keyword evidence="6" id="KW-1185">Reference proteome</keyword>
<dbReference type="GO" id="GO:0003735">
    <property type="term" value="F:structural constituent of ribosome"/>
    <property type="evidence" value="ECO:0007669"/>
    <property type="project" value="InterPro"/>
</dbReference>
<evidence type="ECO:0000256" key="4">
    <source>
        <dbReference type="SAM" id="MobiDB-lite"/>
    </source>
</evidence>